<dbReference type="EMBL" id="CP034186">
    <property type="protein sequence ID" value="AZI45106.1"/>
    <property type="molecule type" value="Genomic_DNA"/>
</dbReference>
<evidence type="ECO:0000313" key="2">
    <source>
        <dbReference type="EMBL" id="AZI45106.1"/>
    </source>
</evidence>
<dbReference type="PANTHER" id="PTHR33336">
    <property type="entry name" value="QUINOL MONOOXYGENASE YGIN-RELATED"/>
    <property type="match status" value="1"/>
</dbReference>
<sequence length="107" mass="12263">MNSDAATAYVNVQAIIVPKPECAAQVEQEMRTMVRHSRQEEGNLRYDLLREEKEGVLRFHIQERYRDMKAVEAHRASAHYQAYRAKAGDWFSEAPQVTVLNDVDVAG</sequence>
<geneLocation type="plasmid" evidence="2 3">
    <name>unnamed2</name>
</geneLocation>
<accession>A0A3G8YV76</accession>
<proteinExistence type="predicted"/>
<dbReference type="InterPro" id="IPR011008">
    <property type="entry name" value="Dimeric_a/b-barrel"/>
</dbReference>
<name>A0A3G8YV76_9DEIO</name>
<dbReference type="AlphaFoldDB" id="A0A3G8YV76"/>
<dbReference type="Pfam" id="PF03992">
    <property type="entry name" value="ABM"/>
    <property type="match status" value="1"/>
</dbReference>
<keyword evidence="2" id="KW-0614">Plasmid</keyword>
<gene>
    <name evidence="2" type="ORF">EHF33_19710</name>
</gene>
<dbReference type="Proteomes" id="UP000276417">
    <property type="component" value="Plasmid unnamed2"/>
</dbReference>
<dbReference type="RefSeq" id="WP_124875390.1">
    <property type="nucleotide sequence ID" value="NZ_CP034186.1"/>
</dbReference>
<keyword evidence="2" id="KW-0503">Monooxygenase</keyword>
<dbReference type="SUPFAM" id="SSF54909">
    <property type="entry name" value="Dimeric alpha+beta barrel"/>
    <property type="match status" value="1"/>
</dbReference>
<evidence type="ECO:0000259" key="1">
    <source>
        <dbReference type="PROSITE" id="PS51725"/>
    </source>
</evidence>
<reference evidence="2 3" key="1">
    <citation type="submission" date="2018-11" db="EMBL/GenBank/DDBJ databases">
        <title>Deinococcus shelandsis sp. nov., isolated from South Shetland Islands soil of Antarctica.</title>
        <authorList>
            <person name="Tian J."/>
        </authorList>
    </citation>
    <scope>NUCLEOTIDE SEQUENCE [LARGE SCALE GENOMIC DNA]</scope>
    <source>
        <strain evidence="2 3">S14-83T</strain>
        <plasmid evidence="2 3">unnamed2</plasmid>
    </source>
</reference>
<dbReference type="PANTHER" id="PTHR33336:SF3">
    <property type="entry name" value="ABM DOMAIN-CONTAINING PROTEIN"/>
    <property type="match status" value="1"/>
</dbReference>
<dbReference type="OrthoDB" id="9806189at2"/>
<dbReference type="InterPro" id="IPR050744">
    <property type="entry name" value="AI-2_Isomerase_LsrG"/>
</dbReference>
<protein>
    <submittedName>
        <fullName evidence="2">Antibiotic biosynthesis monooxygenase</fullName>
    </submittedName>
</protein>
<evidence type="ECO:0000313" key="3">
    <source>
        <dbReference type="Proteomes" id="UP000276417"/>
    </source>
</evidence>
<dbReference type="Gene3D" id="3.30.70.100">
    <property type="match status" value="1"/>
</dbReference>
<dbReference type="KEGG" id="dph:EHF33_19710"/>
<dbReference type="InterPro" id="IPR007138">
    <property type="entry name" value="ABM_dom"/>
</dbReference>
<keyword evidence="2" id="KW-0560">Oxidoreductase</keyword>
<dbReference type="GO" id="GO:0004497">
    <property type="term" value="F:monooxygenase activity"/>
    <property type="evidence" value="ECO:0007669"/>
    <property type="project" value="UniProtKB-KW"/>
</dbReference>
<dbReference type="PROSITE" id="PS51725">
    <property type="entry name" value="ABM"/>
    <property type="match status" value="1"/>
</dbReference>
<feature type="domain" description="ABM" evidence="1">
    <location>
        <begin position="10"/>
        <end position="100"/>
    </location>
</feature>
<keyword evidence="3" id="KW-1185">Reference proteome</keyword>
<organism evidence="2 3">
    <name type="scientific">Deinococcus psychrotolerans</name>
    <dbReference type="NCBI Taxonomy" id="2489213"/>
    <lineage>
        <taxon>Bacteria</taxon>
        <taxon>Thermotogati</taxon>
        <taxon>Deinococcota</taxon>
        <taxon>Deinococci</taxon>
        <taxon>Deinococcales</taxon>
        <taxon>Deinococcaceae</taxon>
        <taxon>Deinococcus</taxon>
    </lineage>
</organism>